<accession>A0A084U3T5</accession>
<comment type="caution">
    <text evidence="3">The sequence shown here is derived from an EMBL/GenBank/DDBJ whole genome shotgun (WGS) entry which is preliminary data.</text>
</comment>
<feature type="transmembrane region" description="Helical" evidence="1">
    <location>
        <begin position="401"/>
        <end position="424"/>
    </location>
</feature>
<dbReference type="SUPFAM" id="SSF53448">
    <property type="entry name" value="Nucleotide-diphospho-sugar transferases"/>
    <property type="match status" value="1"/>
</dbReference>
<dbReference type="GO" id="GO:0016740">
    <property type="term" value="F:transferase activity"/>
    <property type="evidence" value="ECO:0007669"/>
    <property type="project" value="UniProtKB-KW"/>
</dbReference>
<dbReference type="Proteomes" id="UP000028523">
    <property type="component" value="Unassembled WGS sequence"/>
</dbReference>
<dbReference type="RefSeq" id="WP_036451886.1">
    <property type="nucleotide sequence ID" value="NZ_AWQU01000075.1"/>
</dbReference>
<keyword evidence="1" id="KW-0472">Membrane</keyword>
<organism evidence="3 4">
    <name type="scientific">Malacoplasma iowae DK-CPA</name>
    <dbReference type="NCBI Taxonomy" id="1394179"/>
    <lineage>
        <taxon>Bacteria</taxon>
        <taxon>Bacillati</taxon>
        <taxon>Mycoplasmatota</taxon>
        <taxon>Mycoplasmoidales</taxon>
        <taxon>Mycoplasmoidaceae</taxon>
        <taxon>Malacoplasma</taxon>
    </lineage>
</organism>
<feature type="transmembrane region" description="Helical" evidence="1">
    <location>
        <begin position="516"/>
        <end position="541"/>
    </location>
</feature>
<evidence type="ECO:0000259" key="2">
    <source>
        <dbReference type="Pfam" id="PF00535"/>
    </source>
</evidence>
<dbReference type="EMBL" id="AWQU01000075">
    <property type="protein sequence ID" value="KFB07621.1"/>
    <property type="molecule type" value="Genomic_DNA"/>
</dbReference>
<evidence type="ECO:0000256" key="1">
    <source>
        <dbReference type="SAM" id="Phobius"/>
    </source>
</evidence>
<feature type="transmembrane region" description="Helical" evidence="1">
    <location>
        <begin position="368"/>
        <end position="389"/>
    </location>
</feature>
<feature type="transmembrane region" description="Helical" evidence="1">
    <location>
        <begin position="487"/>
        <end position="509"/>
    </location>
</feature>
<name>A0A084U3T5_MALIO</name>
<feature type="transmembrane region" description="Helical" evidence="1">
    <location>
        <begin position="436"/>
        <end position="458"/>
    </location>
</feature>
<dbReference type="InterPro" id="IPR029044">
    <property type="entry name" value="Nucleotide-diphossugar_trans"/>
</dbReference>
<reference evidence="3 4" key="1">
    <citation type="journal article" date="2014" name="PLoS ONE">
        <title>Reduction of Hydrogen Peroxide Accumulation and Toxicity by a Catalase from Mycoplasma iowae.</title>
        <authorList>
            <person name="Pritchard R.E."/>
            <person name="Prassinos A.J."/>
            <person name="Osborne J.D."/>
            <person name="Raviv Z."/>
            <person name="Balish M.F."/>
        </authorList>
    </citation>
    <scope>NUCLEOTIDE SEQUENCE [LARGE SCALE GENOMIC DNA]</scope>
    <source>
        <strain evidence="3 4">DK-CPA</strain>
    </source>
</reference>
<keyword evidence="1" id="KW-1133">Transmembrane helix</keyword>
<feature type="transmembrane region" description="Helical" evidence="1">
    <location>
        <begin position="57"/>
        <end position="79"/>
    </location>
</feature>
<gene>
    <name evidence="3" type="ORF">P271_470</name>
</gene>
<feature type="domain" description="Glycosyltransferase 2-like" evidence="2">
    <location>
        <begin position="120"/>
        <end position="241"/>
    </location>
</feature>
<sequence length="562" mass="66814">MFNSRARYLNNVFNIVAKIFFIFFSLLLSILFILNAFNVINIIPDYLYIDKNNPWTVLLTNVLFFGLITSIFGFGFLIYKIFLKKHCIKVYSNECMEIINATKLPEILPKVLYIYTCHNDLIESRVLQNKNQSYKNFEIWVSDGSSNQEWKNKIEKFCKDNNINLFQLPKPSVNKADNLNQFLNFYKDDFDYLLIGDADEVFHKNFVEYAIKIFYSNKIKNLAYVTPLNINYRSKGIYPNTTRIIETTAFYWSLFTKNFNLANVSPLAGQSCLISKKSLILCYKNGKFENVNLEDWYLEARMVEEGNFGIMLPNAPCYFEPDVNVLVHFNRIMRIEDWRVRWWKINNKKIINNFNERFVNWYKNYIGVLFRPIIIFSSIGLLGLVIWLISNYYNYAFKNNVLFWISLGTGFGFGLITLLLNSILIGKINYNFWDYILFPFIFVLWFLAANIKITIHWFRSLFLGKYSQFGGSGNSRFFKSKSKTIKWWISFLILSITITIFNVCFFILLNWSMYKWLIIFFNLYFGVVWMGVFSYLVLWYINFIPYNSNFNRNSFIECKEII</sequence>
<feature type="transmembrane region" description="Helical" evidence="1">
    <location>
        <begin position="12"/>
        <end position="37"/>
    </location>
</feature>
<keyword evidence="4" id="KW-1185">Reference proteome</keyword>
<keyword evidence="3" id="KW-0808">Transferase</keyword>
<dbReference type="Pfam" id="PF00535">
    <property type="entry name" value="Glycos_transf_2"/>
    <property type="match status" value="1"/>
</dbReference>
<proteinExistence type="predicted"/>
<evidence type="ECO:0000313" key="4">
    <source>
        <dbReference type="Proteomes" id="UP000028523"/>
    </source>
</evidence>
<protein>
    <submittedName>
        <fullName evidence="3">Glycosyltransferase</fullName>
    </submittedName>
</protein>
<dbReference type="Gene3D" id="3.90.550.10">
    <property type="entry name" value="Spore Coat Polysaccharide Biosynthesis Protein SpsA, Chain A"/>
    <property type="match status" value="1"/>
</dbReference>
<dbReference type="AlphaFoldDB" id="A0A084U3T5"/>
<dbReference type="InterPro" id="IPR001173">
    <property type="entry name" value="Glyco_trans_2-like"/>
</dbReference>
<keyword evidence="1" id="KW-0812">Transmembrane</keyword>
<evidence type="ECO:0000313" key="3">
    <source>
        <dbReference type="EMBL" id="KFB07621.1"/>
    </source>
</evidence>